<dbReference type="Pfam" id="PF00296">
    <property type="entry name" value="Bac_luciferase"/>
    <property type="match status" value="1"/>
</dbReference>
<name>A0ABW6QUM6_9NOCA</name>
<dbReference type="SUPFAM" id="SSF51679">
    <property type="entry name" value="Bacterial luciferase-like"/>
    <property type="match status" value="1"/>
</dbReference>
<gene>
    <name evidence="2" type="ORF">ACFYV7_19240</name>
</gene>
<dbReference type="InterPro" id="IPR019922">
    <property type="entry name" value="Lucif-like_OxRdatse_MSMEG_4141"/>
</dbReference>
<sequence>MTIEGLGRFGVWRAYNLFSPEDAQELEKSGYGTLWLGASPPADLSTVEPLLEATETIKVATSIVNIWAVPAKEVAESFHRIDARFPGRFLLGIGAGHPEHTGEYRKPYDALVEYLDALDALDVPAERRAVAALGPRVLKLAAQRSLGALPYFVPSTHTAQARAEIGPDALIASEHKVVLTDDPQQAHAVAEGTVGFYLGLTNYASNLRRLGFTDEELADPRSRVFDAVIAHGSPEHVAAELTAHLDAGGNHVAVQVLNEDYLAGLRTLAPLLNG</sequence>
<proteinExistence type="predicted"/>
<accession>A0ABW6QUM6</accession>
<evidence type="ECO:0000313" key="3">
    <source>
        <dbReference type="Proteomes" id="UP001601948"/>
    </source>
</evidence>
<comment type="caution">
    <text evidence="2">The sequence shown here is derived from an EMBL/GenBank/DDBJ whole genome shotgun (WGS) entry which is preliminary data.</text>
</comment>
<organism evidence="2 3">
    <name type="scientific">Nocardia suismassiliense</name>
    <dbReference type="NCBI Taxonomy" id="2077092"/>
    <lineage>
        <taxon>Bacteria</taxon>
        <taxon>Bacillati</taxon>
        <taxon>Actinomycetota</taxon>
        <taxon>Actinomycetes</taxon>
        <taxon>Mycobacteriales</taxon>
        <taxon>Nocardiaceae</taxon>
        <taxon>Nocardia</taxon>
    </lineage>
</organism>
<dbReference type="InterPro" id="IPR036661">
    <property type="entry name" value="Luciferase-like_sf"/>
</dbReference>
<evidence type="ECO:0000313" key="2">
    <source>
        <dbReference type="EMBL" id="MFF3224935.1"/>
    </source>
</evidence>
<dbReference type="EMBL" id="JBIAPI010000004">
    <property type="protein sequence ID" value="MFF3224935.1"/>
    <property type="molecule type" value="Genomic_DNA"/>
</dbReference>
<dbReference type="InterPro" id="IPR011251">
    <property type="entry name" value="Luciferase-like_dom"/>
</dbReference>
<reference evidence="2 3" key="1">
    <citation type="submission" date="2024-10" db="EMBL/GenBank/DDBJ databases">
        <title>The Natural Products Discovery Center: Release of the First 8490 Sequenced Strains for Exploring Actinobacteria Biosynthetic Diversity.</title>
        <authorList>
            <person name="Kalkreuter E."/>
            <person name="Kautsar S.A."/>
            <person name="Yang D."/>
            <person name="Bader C.D."/>
            <person name="Teijaro C.N."/>
            <person name="Fluegel L."/>
            <person name="Davis C.M."/>
            <person name="Simpson J.R."/>
            <person name="Lauterbach L."/>
            <person name="Steele A.D."/>
            <person name="Gui C."/>
            <person name="Meng S."/>
            <person name="Li G."/>
            <person name="Viehrig K."/>
            <person name="Ye F."/>
            <person name="Su P."/>
            <person name="Kiefer A.F."/>
            <person name="Nichols A."/>
            <person name="Cepeda A.J."/>
            <person name="Yan W."/>
            <person name="Fan B."/>
            <person name="Jiang Y."/>
            <person name="Adhikari A."/>
            <person name="Zheng C.-J."/>
            <person name="Schuster L."/>
            <person name="Cowan T.M."/>
            <person name="Smanski M.J."/>
            <person name="Chevrette M.G."/>
            <person name="De Carvalho L.P.S."/>
            <person name="Shen B."/>
        </authorList>
    </citation>
    <scope>NUCLEOTIDE SEQUENCE [LARGE SCALE GENOMIC DNA]</scope>
    <source>
        <strain evidence="2 3">NPDC003040</strain>
    </source>
</reference>
<dbReference type="NCBIfam" id="TIGR03620">
    <property type="entry name" value="F420_MSMEG_4141"/>
    <property type="match status" value="1"/>
</dbReference>
<evidence type="ECO:0000259" key="1">
    <source>
        <dbReference type="Pfam" id="PF00296"/>
    </source>
</evidence>
<keyword evidence="3" id="KW-1185">Reference proteome</keyword>
<protein>
    <submittedName>
        <fullName evidence="2">LLM class F420-dependent oxidoreductase</fullName>
        <ecNumber evidence="2">1.-.-.-</ecNumber>
    </submittedName>
</protein>
<dbReference type="InterPro" id="IPR050766">
    <property type="entry name" value="Bact_Lucif_Oxidored"/>
</dbReference>
<dbReference type="PANTHER" id="PTHR30137">
    <property type="entry name" value="LUCIFERASE-LIKE MONOOXYGENASE"/>
    <property type="match status" value="1"/>
</dbReference>
<dbReference type="GO" id="GO:0016491">
    <property type="term" value="F:oxidoreductase activity"/>
    <property type="evidence" value="ECO:0007669"/>
    <property type="project" value="UniProtKB-KW"/>
</dbReference>
<dbReference type="EC" id="1.-.-.-" evidence="2"/>
<dbReference type="Gene3D" id="3.20.20.30">
    <property type="entry name" value="Luciferase-like domain"/>
    <property type="match status" value="2"/>
</dbReference>
<feature type="domain" description="Luciferase-like" evidence="1">
    <location>
        <begin position="23"/>
        <end position="249"/>
    </location>
</feature>
<dbReference type="PANTHER" id="PTHR30137:SF18">
    <property type="entry name" value="CONSERVED PROTEIN"/>
    <property type="match status" value="1"/>
</dbReference>
<dbReference type="RefSeq" id="WP_387719110.1">
    <property type="nucleotide sequence ID" value="NZ_JBIAPI010000004.1"/>
</dbReference>
<dbReference type="Proteomes" id="UP001601948">
    <property type="component" value="Unassembled WGS sequence"/>
</dbReference>
<keyword evidence="2" id="KW-0560">Oxidoreductase</keyword>